<dbReference type="OrthoDB" id="3646161at2759"/>
<dbReference type="eggNOG" id="ENOG502TFFA">
    <property type="taxonomic scope" value="Eukaryota"/>
</dbReference>
<sequence>MFPVDSLPATYYEEREAADVAKRHVMLQRQQAKPQPEAGASSSPCSDKPQPSLQRPPMSRPPSSSVLGNIFQGFVKSRNNSPPPAHGQGKSCSSGTTTPTKTPPTNIMTKAQIAEMLAEQKRDEDIVGFRAW</sequence>
<protein>
    <submittedName>
        <fullName evidence="2">Uncharacterized protein</fullName>
    </submittedName>
</protein>
<feature type="compositionally biased region" description="Low complexity" evidence="1">
    <location>
        <begin position="96"/>
        <end position="105"/>
    </location>
</feature>
<evidence type="ECO:0000313" key="3">
    <source>
        <dbReference type="Proteomes" id="UP000016933"/>
    </source>
</evidence>
<feature type="region of interest" description="Disordered" evidence="1">
    <location>
        <begin position="22"/>
        <end position="107"/>
    </location>
</feature>
<evidence type="ECO:0000256" key="1">
    <source>
        <dbReference type="SAM" id="MobiDB-lite"/>
    </source>
</evidence>
<reference evidence="2 3" key="2">
    <citation type="journal article" date="2012" name="PLoS Pathog.">
        <title>Diverse lifestyles and strategies of plant pathogenesis encoded in the genomes of eighteen Dothideomycetes fungi.</title>
        <authorList>
            <person name="Ohm R.A."/>
            <person name="Feau N."/>
            <person name="Henrissat B."/>
            <person name="Schoch C.L."/>
            <person name="Horwitz B.A."/>
            <person name="Barry K.W."/>
            <person name="Condon B.J."/>
            <person name="Copeland A.C."/>
            <person name="Dhillon B."/>
            <person name="Glaser F."/>
            <person name="Hesse C.N."/>
            <person name="Kosti I."/>
            <person name="LaButti K."/>
            <person name="Lindquist E.A."/>
            <person name="Lucas S."/>
            <person name="Salamov A.A."/>
            <person name="Bradshaw R.E."/>
            <person name="Ciuffetti L."/>
            <person name="Hamelin R.C."/>
            <person name="Kema G.H.J."/>
            <person name="Lawrence C."/>
            <person name="Scott J.A."/>
            <person name="Spatafora J.W."/>
            <person name="Turgeon B.G."/>
            <person name="de Wit P.J.G.M."/>
            <person name="Zhong S."/>
            <person name="Goodwin S.B."/>
            <person name="Grigoriev I.V."/>
        </authorList>
    </citation>
    <scope>NUCLEOTIDE SEQUENCE [LARGE SCALE GENOMIC DNA]</scope>
    <source>
        <strain evidence="3">NZE10 / CBS 128990</strain>
    </source>
</reference>
<proteinExistence type="predicted"/>
<reference evidence="3" key="1">
    <citation type="journal article" date="2012" name="PLoS Genet.">
        <title>The genomes of the fungal plant pathogens Cladosporium fulvum and Dothistroma septosporum reveal adaptation to different hosts and lifestyles but also signatures of common ancestry.</title>
        <authorList>
            <person name="de Wit P.J.G.M."/>
            <person name="van der Burgt A."/>
            <person name="Oekmen B."/>
            <person name="Stergiopoulos I."/>
            <person name="Abd-Elsalam K.A."/>
            <person name="Aerts A.L."/>
            <person name="Bahkali A.H."/>
            <person name="Beenen H.G."/>
            <person name="Chettri P."/>
            <person name="Cox M.P."/>
            <person name="Datema E."/>
            <person name="de Vries R.P."/>
            <person name="Dhillon B."/>
            <person name="Ganley A.R."/>
            <person name="Griffiths S.A."/>
            <person name="Guo Y."/>
            <person name="Hamelin R.C."/>
            <person name="Henrissat B."/>
            <person name="Kabir M.S."/>
            <person name="Jashni M.K."/>
            <person name="Kema G."/>
            <person name="Klaubauf S."/>
            <person name="Lapidus A."/>
            <person name="Levasseur A."/>
            <person name="Lindquist E."/>
            <person name="Mehrabi R."/>
            <person name="Ohm R.A."/>
            <person name="Owen T.J."/>
            <person name="Salamov A."/>
            <person name="Schwelm A."/>
            <person name="Schijlen E."/>
            <person name="Sun H."/>
            <person name="van den Burg H.A."/>
            <person name="van Ham R.C.H.J."/>
            <person name="Zhang S."/>
            <person name="Goodwin S.B."/>
            <person name="Grigoriev I.V."/>
            <person name="Collemare J."/>
            <person name="Bradshaw R.E."/>
        </authorList>
    </citation>
    <scope>NUCLEOTIDE SEQUENCE [LARGE SCALE GENOMIC DNA]</scope>
    <source>
        <strain evidence="3">NZE10 / CBS 128990</strain>
    </source>
</reference>
<name>M2WLG2_DOTSN</name>
<accession>M2WLG2</accession>
<dbReference type="HOGENOM" id="CLU_1927206_0_0_1"/>
<dbReference type="AlphaFoldDB" id="M2WLG2"/>
<keyword evidence="3" id="KW-1185">Reference proteome</keyword>
<gene>
    <name evidence="2" type="ORF">DOTSEDRAFT_132131</name>
</gene>
<organism evidence="2 3">
    <name type="scientific">Dothistroma septosporum (strain NZE10 / CBS 128990)</name>
    <name type="common">Red band needle blight fungus</name>
    <name type="synonym">Mycosphaerella pini</name>
    <dbReference type="NCBI Taxonomy" id="675120"/>
    <lineage>
        <taxon>Eukaryota</taxon>
        <taxon>Fungi</taxon>
        <taxon>Dikarya</taxon>
        <taxon>Ascomycota</taxon>
        <taxon>Pezizomycotina</taxon>
        <taxon>Dothideomycetes</taxon>
        <taxon>Dothideomycetidae</taxon>
        <taxon>Mycosphaerellales</taxon>
        <taxon>Mycosphaerellaceae</taxon>
        <taxon>Dothistroma</taxon>
    </lineage>
</organism>
<dbReference type="EMBL" id="KB446540">
    <property type="protein sequence ID" value="EME42858.1"/>
    <property type="molecule type" value="Genomic_DNA"/>
</dbReference>
<dbReference type="Proteomes" id="UP000016933">
    <property type="component" value="Unassembled WGS sequence"/>
</dbReference>
<dbReference type="OMA" id="LPATYYE"/>
<evidence type="ECO:0000313" key="2">
    <source>
        <dbReference type="EMBL" id="EME42858.1"/>
    </source>
</evidence>
<feature type="compositionally biased region" description="Low complexity" evidence="1">
    <location>
        <begin position="49"/>
        <end position="65"/>
    </location>
</feature>